<evidence type="ECO:0000313" key="1">
    <source>
        <dbReference type="EMBL" id="SHF33817.1"/>
    </source>
</evidence>
<organism evidence="1 2">
    <name type="scientific">Chryseobacterium vrystaatense</name>
    <dbReference type="NCBI Taxonomy" id="307480"/>
    <lineage>
        <taxon>Bacteria</taxon>
        <taxon>Pseudomonadati</taxon>
        <taxon>Bacteroidota</taxon>
        <taxon>Flavobacteriia</taxon>
        <taxon>Flavobacteriales</taxon>
        <taxon>Weeksellaceae</taxon>
        <taxon>Chryseobacterium group</taxon>
        <taxon>Chryseobacterium</taxon>
    </lineage>
</organism>
<dbReference type="EMBL" id="FQVE01000002">
    <property type="protein sequence ID" value="SHF33817.1"/>
    <property type="molecule type" value="Genomic_DNA"/>
</dbReference>
<proteinExistence type="predicted"/>
<protein>
    <submittedName>
        <fullName evidence="1">Uncharacterized protein</fullName>
    </submittedName>
</protein>
<evidence type="ECO:0000313" key="2">
    <source>
        <dbReference type="Proteomes" id="UP000184108"/>
    </source>
</evidence>
<dbReference type="AlphaFoldDB" id="A0A1M5AUR0"/>
<reference evidence="2" key="1">
    <citation type="submission" date="2016-11" db="EMBL/GenBank/DDBJ databases">
        <authorList>
            <person name="Varghese N."/>
            <person name="Submissions S."/>
        </authorList>
    </citation>
    <scope>NUCLEOTIDE SEQUENCE [LARGE SCALE GENOMIC DNA]</scope>
    <source>
        <strain evidence="2">YR203</strain>
    </source>
</reference>
<dbReference type="Proteomes" id="UP000184108">
    <property type="component" value="Unassembled WGS sequence"/>
</dbReference>
<gene>
    <name evidence="1" type="ORF">SAMN02787073_2034</name>
</gene>
<sequence length="72" mass="8685">MKIRRNKKSFFFEFRQVLIGRRYFNIGPDDLGSRGVKKMISMNVKKILLFECGINSDSKHTYLPHEFRIFRE</sequence>
<name>A0A1M5AUR0_9FLAO</name>
<accession>A0A1M5AUR0</accession>